<feature type="domain" description="Peptidase M48" evidence="7">
    <location>
        <begin position="73"/>
        <end position="127"/>
    </location>
</feature>
<dbReference type="GO" id="GO:0004222">
    <property type="term" value="F:metalloendopeptidase activity"/>
    <property type="evidence" value="ECO:0007669"/>
    <property type="project" value="InterPro"/>
</dbReference>
<dbReference type="CDD" id="cd07324">
    <property type="entry name" value="M48C_Oma1-like"/>
    <property type="match status" value="1"/>
</dbReference>
<evidence type="ECO:0000256" key="6">
    <source>
        <dbReference type="RuleBase" id="RU003983"/>
    </source>
</evidence>
<keyword evidence="1 6" id="KW-0645">Protease</keyword>
<dbReference type="Pfam" id="PF01435">
    <property type="entry name" value="Peptidase_M48"/>
    <property type="match status" value="1"/>
</dbReference>
<evidence type="ECO:0000256" key="3">
    <source>
        <dbReference type="ARBA" id="ARBA00022801"/>
    </source>
</evidence>
<dbReference type="HOGENOM" id="CLU_1076927_0_0_6"/>
<name>H8Z4C4_9GAMM</name>
<organism evidence="8 9">
    <name type="scientific">Thiorhodovibrio frisius</name>
    <dbReference type="NCBI Taxonomy" id="631362"/>
    <lineage>
        <taxon>Bacteria</taxon>
        <taxon>Pseudomonadati</taxon>
        <taxon>Pseudomonadota</taxon>
        <taxon>Gammaproteobacteria</taxon>
        <taxon>Chromatiales</taxon>
        <taxon>Chromatiaceae</taxon>
        <taxon>Thiorhodovibrio</taxon>
    </lineage>
</organism>
<sequence length="232" mass="25261">MIQFFAMLGLFGGLFGGGGQDCSVSDAQAQRAIELVERQWPVRASADPVTGYLNGLGLTLNRFDAIGYQPRILVLRNLDPMAFALGGGRFVVSDGLIAMVRDESQLAAVLAHEFAHQRLGHFCRRESRASERIRVGSIVQHFDLRLEVEADLEAVRTLGSAGFDPDAMRQILQCLAEQGVGGSILWERIDVLYGANNSPASAAGRDSRDFREARAQIAQEIGDIGGDIRQCQ</sequence>
<protein>
    <submittedName>
        <fullName evidence="8">Putative Zn-dependent protease</fullName>
    </submittedName>
</protein>
<reference evidence="8 9" key="2">
    <citation type="submission" date="2011-11" db="EMBL/GenBank/DDBJ databases">
        <authorList>
            <consortium name="US DOE Joint Genome Institute"/>
            <person name="Lucas S."/>
            <person name="Han J."/>
            <person name="Lapidus A."/>
            <person name="Cheng J.-F."/>
            <person name="Goodwin L."/>
            <person name="Pitluck S."/>
            <person name="Peters L."/>
            <person name="Ovchinnikova G."/>
            <person name="Zhang X."/>
            <person name="Detter J.C."/>
            <person name="Han C."/>
            <person name="Tapia R."/>
            <person name="Land M."/>
            <person name="Hauser L."/>
            <person name="Kyrpides N."/>
            <person name="Ivanova N."/>
            <person name="Pagani I."/>
            <person name="Vogl K."/>
            <person name="Liu Z."/>
            <person name="Overmann J."/>
            <person name="Frigaard N.-U."/>
            <person name="Bryant D."/>
            <person name="Woyke T."/>
        </authorList>
    </citation>
    <scope>NUCLEOTIDE SEQUENCE [LARGE SCALE GENOMIC DNA]</scope>
    <source>
        <strain evidence="8 9">970</strain>
    </source>
</reference>
<keyword evidence="3 6" id="KW-0378">Hydrolase</keyword>
<evidence type="ECO:0000313" key="8">
    <source>
        <dbReference type="EMBL" id="EIC20181.1"/>
    </source>
</evidence>
<evidence type="ECO:0000256" key="1">
    <source>
        <dbReference type="ARBA" id="ARBA00022670"/>
    </source>
</evidence>
<dbReference type="eggNOG" id="COG4783">
    <property type="taxonomic scope" value="Bacteria"/>
</dbReference>
<dbReference type="InterPro" id="IPR051156">
    <property type="entry name" value="Mito/Outer_Membr_Metalloprot"/>
</dbReference>
<dbReference type="InterPro" id="IPR001915">
    <property type="entry name" value="Peptidase_M48"/>
</dbReference>
<dbReference type="STRING" id="631362.Thi970DRAFT_03803"/>
<accession>H8Z4C4</accession>
<gene>
    <name evidence="8" type="ORF">Thi970DRAFT_03803</name>
</gene>
<keyword evidence="2" id="KW-0479">Metal-binding</keyword>
<keyword evidence="5 6" id="KW-0482">Metalloprotease</keyword>
<evidence type="ECO:0000259" key="7">
    <source>
        <dbReference type="Pfam" id="PF01435"/>
    </source>
</evidence>
<reference evidence="9" key="1">
    <citation type="submission" date="2011-06" db="EMBL/GenBank/DDBJ databases">
        <authorList>
            <consortium name="US DOE Joint Genome Institute (JGI-PGF)"/>
            <person name="Lucas S."/>
            <person name="Han J."/>
            <person name="Lapidus A."/>
            <person name="Cheng J.-F."/>
            <person name="Goodwin L."/>
            <person name="Pitluck S."/>
            <person name="Peters L."/>
            <person name="Land M.L."/>
            <person name="Hauser L."/>
            <person name="Vogl K."/>
            <person name="Liu Z."/>
            <person name="Overmann J."/>
            <person name="Frigaard N.-U."/>
            <person name="Bryant D.A."/>
            <person name="Woyke T.J."/>
        </authorList>
    </citation>
    <scope>NUCLEOTIDE SEQUENCE [LARGE SCALE GENOMIC DNA]</scope>
    <source>
        <strain evidence="9">970</strain>
    </source>
</reference>
<dbReference type="GO" id="GO:0051603">
    <property type="term" value="P:proteolysis involved in protein catabolic process"/>
    <property type="evidence" value="ECO:0007669"/>
    <property type="project" value="TreeGrafter"/>
</dbReference>
<dbReference type="GO" id="GO:0046872">
    <property type="term" value="F:metal ion binding"/>
    <property type="evidence" value="ECO:0007669"/>
    <property type="project" value="UniProtKB-KW"/>
</dbReference>
<evidence type="ECO:0000256" key="2">
    <source>
        <dbReference type="ARBA" id="ARBA00022723"/>
    </source>
</evidence>
<comment type="cofactor">
    <cofactor evidence="6">
        <name>Zn(2+)</name>
        <dbReference type="ChEBI" id="CHEBI:29105"/>
    </cofactor>
    <text evidence="6">Binds 1 zinc ion per subunit.</text>
</comment>
<keyword evidence="4 6" id="KW-0862">Zinc</keyword>
<dbReference type="Gene3D" id="3.30.2010.10">
    <property type="entry name" value="Metalloproteases ('zincins'), catalytic domain"/>
    <property type="match status" value="1"/>
</dbReference>
<dbReference type="EMBL" id="JH603170">
    <property type="protein sequence ID" value="EIC20181.1"/>
    <property type="molecule type" value="Genomic_DNA"/>
</dbReference>
<dbReference type="PANTHER" id="PTHR22726:SF1">
    <property type="entry name" value="METALLOENDOPEPTIDASE OMA1, MITOCHONDRIAL"/>
    <property type="match status" value="1"/>
</dbReference>
<evidence type="ECO:0000256" key="4">
    <source>
        <dbReference type="ARBA" id="ARBA00022833"/>
    </source>
</evidence>
<dbReference type="AlphaFoldDB" id="H8Z4C4"/>
<dbReference type="Proteomes" id="UP000002964">
    <property type="component" value="Unassembled WGS sequence"/>
</dbReference>
<evidence type="ECO:0000313" key="9">
    <source>
        <dbReference type="Proteomes" id="UP000002964"/>
    </source>
</evidence>
<evidence type="ECO:0000256" key="5">
    <source>
        <dbReference type="ARBA" id="ARBA00023049"/>
    </source>
</evidence>
<dbReference type="OrthoDB" id="5765245at2"/>
<proteinExistence type="inferred from homology"/>
<dbReference type="RefSeq" id="WP_009150584.1">
    <property type="nucleotide sequence ID" value="NZ_CP121471.1"/>
</dbReference>
<dbReference type="PANTHER" id="PTHR22726">
    <property type="entry name" value="METALLOENDOPEPTIDASE OMA1"/>
    <property type="match status" value="1"/>
</dbReference>
<comment type="similarity">
    <text evidence="6">Belongs to the peptidase M48 family.</text>
</comment>
<keyword evidence="9" id="KW-1185">Reference proteome</keyword>
<dbReference type="GO" id="GO:0016020">
    <property type="term" value="C:membrane"/>
    <property type="evidence" value="ECO:0007669"/>
    <property type="project" value="TreeGrafter"/>
</dbReference>